<reference evidence="2" key="1">
    <citation type="submission" date="2017-08" db="EMBL/GenBank/DDBJ databases">
        <authorList>
            <person name="Brisse S."/>
        </authorList>
    </citation>
    <scope>NUCLEOTIDE SEQUENCE [LARGE SCALE GENOMIC DNA]</scope>
    <source>
        <strain evidence="2">06D021</strain>
    </source>
</reference>
<protein>
    <submittedName>
        <fullName evidence="1">Uncharacterized protein</fullName>
    </submittedName>
</protein>
<sequence>MLVKEAGEADSKPQK</sequence>
<dbReference type="Proteomes" id="UP000220639">
    <property type="component" value="Unassembled WGS sequence"/>
</dbReference>
<evidence type="ECO:0000313" key="1">
    <source>
        <dbReference type="EMBL" id="SNU37141.1"/>
    </source>
</evidence>
<name>A0A285B818_9ENTR</name>
<proteinExistence type="predicted"/>
<organism evidence="1 2">
    <name type="scientific">Klebsiella grimontii</name>
    <dbReference type="NCBI Taxonomy" id="2058152"/>
    <lineage>
        <taxon>Bacteria</taxon>
        <taxon>Pseudomonadati</taxon>
        <taxon>Pseudomonadota</taxon>
        <taxon>Gammaproteobacteria</taxon>
        <taxon>Enterobacterales</taxon>
        <taxon>Enterobacteriaceae</taxon>
        <taxon>Klebsiella/Raoultella group</taxon>
        <taxon>Klebsiella</taxon>
    </lineage>
</organism>
<gene>
    <name evidence="1" type="ORF">KOSB73_300068</name>
</gene>
<accession>A0A285B818</accession>
<dbReference type="EMBL" id="FZTC01000024">
    <property type="protein sequence ID" value="SNU37141.1"/>
    <property type="molecule type" value="Genomic_DNA"/>
</dbReference>
<evidence type="ECO:0000313" key="2">
    <source>
        <dbReference type="Proteomes" id="UP000220639"/>
    </source>
</evidence>